<gene>
    <name evidence="2" type="ORF">PoB_005110000</name>
</gene>
<reference evidence="2 3" key="1">
    <citation type="journal article" date="2021" name="Elife">
        <title>Chloroplast acquisition without the gene transfer in kleptoplastic sea slugs, Plakobranchus ocellatus.</title>
        <authorList>
            <person name="Maeda T."/>
            <person name="Takahashi S."/>
            <person name="Yoshida T."/>
            <person name="Shimamura S."/>
            <person name="Takaki Y."/>
            <person name="Nagai Y."/>
            <person name="Toyoda A."/>
            <person name="Suzuki Y."/>
            <person name="Arimoto A."/>
            <person name="Ishii H."/>
            <person name="Satoh N."/>
            <person name="Nishiyama T."/>
            <person name="Hasebe M."/>
            <person name="Maruyama T."/>
            <person name="Minagawa J."/>
            <person name="Obokata J."/>
            <person name="Shigenobu S."/>
        </authorList>
    </citation>
    <scope>NUCLEOTIDE SEQUENCE [LARGE SCALE GENOMIC DNA]</scope>
</reference>
<feature type="region of interest" description="Disordered" evidence="1">
    <location>
        <begin position="56"/>
        <end position="78"/>
    </location>
</feature>
<name>A0AAV4BVW2_9GAST</name>
<proteinExistence type="predicted"/>
<comment type="caution">
    <text evidence="2">The sequence shown here is derived from an EMBL/GenBank/DDBJ whole genome shotgun (WGS) entry which is preliminary data.</text>
</comment>
<sequence length="78" mass="8378">MRLTDAAGESGKSPLQLPQPGTSEQTVGASTHLGYSPDVTRAWHYKRKAWSSSTHVSTRASRCQAGSQSPDNSFCVQV</sequence>
<dbReference type="AlphaFoldDB" id="A0AAV4BVW2"/>
<feature type="region of interest" description="Disordered" evidence="1">
    <location>
        <begin position="1"/>
        <end position="35"/>
    </location>
</feature>
<evidence type="ECO:0000313" key="3">
    <source>
        <dbReference type="Proteomes" id="UP000735302"/>
    </source>
</evidence>
<dbReference type="Proteomes" id="UP000735302">
    <property type="component" value="Unassembled WGS sequence"/>
</dbReference>
<dbReference type="EMBL" id="BLXT01005617">
    <property type="protein sequence ID" value="GFO24595.1"/>
    <property type="molecule type" value="Genomic_DNA"/>
</dbReference>
<protein>
    <submittedName>
        <fullName evidence="2">Uncharacterized protein</fullName>
    </submittedName>
</protein>
<evidence type="ECO:0000313" key="2">
    <source>
        <dbReference type="EMBL" id="GFO24595.1"/>
    </source>
</evidence>
<accession>A0AAV4BVW2</accession>
<organism evidence="2 3">
    <name type="scientific">Plakobranchus ocellatus</name>
    <dbReference type="NCBI Taxonomy" id="259542"/>
    <lineage>
        <taxon>Eukaryota</taxon>
        <taxon>Metazoa</taxon>
        <taxon>Spiralia</taxon>
        <taxon>Lophotrochozoa</taxon>
        <taxon>Mollusca</taxon>
        <taxon>Gastropoda</taxon>
        <taxon>Heterobranchia</taxon>
        <taxon>Euthyneura</taxon>
        <taxon>Panpulmonata</taxon>
        <taxon>Sacoglossa</taxon>
        <taxon>Placobranchoidea</taxon>
        <taxon>Plakobranchidae</taxon>
        <taxon>Plakobranchus</taxon>
    </lineage>
</organism>
<keyword evidence="3" id="KW-1185">Reference proteome</keyword>
<feature type="compositionally biased region" description="Polar residues" evidence="1">
    <location>
        <begin position="19"/>
        <end position="29"/>
    </location>
</feature>
<evidence type="ECO:0000256" key="1">
    <source>
        <dbReference type="SAM" id="MobiDB-lite"/>
    </source>
</evidence>